<reference evidence="2 3" key="1">
    <citation type="journal article" date="2012" name="J. Bacteriol.">
        <title>Genome sequence of the pathogenic Herbaspirillum seropedicae strain Os34, isolated from rice roots.</title>
        <authorList>
            <person name="Ye W."/>
            <person name="Ye S."/>
            <person name="Liu J."/>
            <person name="Chang S."/>
            <person name="Chen M."/>
            <person name="Zhu B."/>
            <person name="Guo L."/>
            <person name="An Q."/>
        </authorList>
    </citation>
    <scope>NUCLEOTIDE SEQUENCE [LARGE SCALE GENOMIC DNA]</scope>
    <source>
        <strain evidence="2 3">Os34</strain>
    </source>
</reference>
<evidence type="ECO:0000313" key="2">
    <source>
        <dbReference type="EMBL" id="QJQ03424.1"/>
    </source>
</evidence>
<feature type="transmembrane region" description="Helical" evidence="1">
    <location>
        <begin position="151"/>
        <end position="172"/>
    </location>
</feature>
<keyword evidence="1" id="KW-0812">Transmembrane</keyword>
<gene>
    <name evidence="2" type="ORF">C798_25265</name>
</gene>
<feature type="transmembrane region" description="Helical" evidence="1">
    <location>
        <begin position="109"/>
        <end position="130"/>
    </location>
</feature>
<organism evidence="2 3">
    <name type="scientific">Herbaspirillum rubrisubalbicans Os34</name>
    <dbReference type="NCBI Taxonomy" id="1235827"/>
    <lineage>
        <taxon>Bacteria</taxon>
        <taxon>Pseudomonadati</taxon>
        <taxon>Pseudomonadota</taxon>
        <taxon>Betaproteobacteria</taxon>
        <taxon>Burkholderiales</taxon>
        <taxon>Oxalobacteraceae</taxon>
        <taxon>Herbaspirillum</taxon>
    </lineage>
</organism>
<feature type="transmembrane region" description="Helical" evidence="1">
    <location>
        <begin position="38"/>
        <end position="60"/>
    </location>
</feature>
<feature type="transmembrane region" description="Helical" evidence="1">
    <location>
        <begin position="192"/>
        <end position="219"/>
    </location>
</feature>
<protein>
    <submittedName>
        <fullName evidence="2">Uncharacterized protein</fullName>
    </submittedName>
</protein>
<feature type="transmembrane region" description="Helical" evidence="1">
    <location>
        <begin position="81"/>
        <end position="103"/>
    </location>
</feature>
<feature type="transmembrane region" description="Helical" evidence="1">
    <location>
        <begin position="281"/>
        <end position="304"/>
    </location>
</feature>
<proteinExistence type="predicted"/>
<evidence type="ECO:0000256" key="1">
    <source>
        <dbReference type="SAM" id="Phobius"/>
    </source>
</evidence>
<sequence>MLREGTIDVDKKQFFLRLAIVVAALFALAFIARRFPALLLFPLVAAMAYGAYRQFIAQAAQIGWVSKWSSLRTLRKMRKAYLASPMALFLYTGSIALGLTGFLTSQLPAVYISLPFFTLSGILLCVATIVDWYDRLKYVLVSKWAKRIVGAIFSFLGATTVIVSNIVANHLVHFIAQADAARMPEFVRAASAFIYPFALAVVVSLVLVIVTSFQFLGLFAGGIASSTLRASAMVVSNNQSAADHLMYRLINGKRPAKSRVWWQIFPSGLEVIGRPIGTGSLAVLAGLAASGIFMVAGAASAPYLQRALVMAEYHTPHLCENVRNDAAVAYQDDGYVSVALKNGAGYIFTQEKCHK</sequence>
<dbReference type="EMBL" id="CP008956">
    <property type="protein sequence ID" value="QJQ03424.1"/>
    <property type="molecule type" value="Genomic_DNA"/>
</dbReference>
<feature type="transmembrane region" description="Helical" evidence="1">
    <location>
        <begin position="14"/>
        <end position="32"/>
    </location>
</feature>
<keyword evidence="1" id="KW-1133">Transmembrane helix</keyword>
<keyword evidence="1" id="KW-0472">Membrane</keyword>
<name>A0A6M3ZXP9_9BURK</name>
<evidence type="ECO:0000313" key="3">
    <source>
        <dbReference type="Proteomes" id="UP000501648"/>
    </source>
</evidence>
<accession>A0A6M3ZXP9</accession>
<dbReference type="AlphaFoldDB" id="A0A6M3ZXP9"/>
<dbReference type="Proteomes" id="UP000501648">
    <property type="component" value="Chromosome"/>
</dbReference>